<dbReference type="InterPro" id="IPR046432">
    <property type="entry name" value="TASOR"/>
</dbReference>
<dbReference type="GO" id="GO:0045814">
    <property type="term" value="P:negative regulation of gene expression, epigenetic"/>
    <property type="evidence" value="ECO:0007669"/>
    <property type="project" value="InterPro"/>
</dbReference>
<feature type="domain" description="TASOR pseudo-PARP" evidence="3">
    <location>
        <begin position="70"/>
        <end position="217"/>
    </location>
</feature>
<evidence type="ECO:0000256" key="1">
    <source>
        <dbReference type="ARBA" id="ARBA00008058"/>
    </source>
</evidence>
<dbReference type="InterPro" id="IPR022188">
    <property type="entry name" value="TASOR_DUF3715"/>
</dbReference>
<feature type="compositionally biased region" description="Basic and acidic residues" evidence="2">
    <location>
        <begin position="1601"/>
        <end position="1636"/>
    </location>
</feature>
<evidence type="ECO:0000259" key="4">
    <source>
        <dbReference type="Pfam" id="PF23314"/>
    </source>
</evidence>
<evidence type="ECO:0000259" key="5">
    <source>
        <dbReference type="Pfam" id="PF24630"/>
    </source>
</evidence>
<dbReference type="Pfam" id="PF24630">
    <property type="entry name" value="PIN_TASOR"/>
    <property type="match status" value="1"/>
</dbReference>
<feature type="compositionally biased region" description="Basic and acidic residues" evidence="2">
    <location>
        <begin position="2247"/>
        <end position="2261"/>
    </location>
</feature>
<accession>A0A6P7KAJ8</accession>
<feature type="compositionally biased region" description="Basic residues" evidence="2">
    <location>
        <begin position="697"/>
        <end position="713"/>
    </location>
</feature>
<feature type="compositionally biased region" description="Polar residues" evidence="2">
    <location>
        <begin position="2470"/>
        <end position="2479"/>
    </location>
</feature>
<dbReference type="PANTHER" id="PTHR16207:SF10">
    <property type="entry name" value="PROTEIN TASOR 2"/>
    <property type="match status" value="1"/>
</dbReference>
<protein>
    <submittedName>
        <fullName evidence="7">Uncharacterized protein tasor2 isoform X1</fullName>
    </submittedName>
</protein>
<dbReference type="InterPro" id="IPR056242">
    <property type="entry name" value="PIN_TASOR"/>
</dbReference>
<name>A0A6P7KAJ8_9TELE</name>
<feature type="compositionally biased region" description="Basic and acidic residues" evidence="2">
    <location>
        <begin position="1580"/>
        <end position="1593"/>
    </location>
</feature>
<dbReference type="Proteomes" id="UP000515145">
    <property type="component" value="Chromosome 19"/>
</dbReference>
<dbReference type="GeneID" id="114451793"/>
<dbReference type="CTD" id="54906"/>
<evidence type="ECO:0000256" key="2">
    <source>
        <dbReference type="SAM" id="MobiDB-lite"/>
    </source>
</evidence>
<feature type="region of interest" description="Disordered" evidence="2">
    <location>
        <begin position="2460"/>
        <end position="2484"/>
    </location>
</feature>
<dbReference type="PANTHER" id="PTHR16207">
    <property type="entry name" value="SET DOMAIN-CONTAINING PROTEIN"/>
    <property type="match status" value="1"/>
</dbReference>
<feature type="compositionally biased region" description="Basic and acidic residues" evidence="2">
    <location>
        <begin position="2204"/>
        <end position="2219"/>
    </location>
</feature>
<feature type="compositionally biased region" description="Basic and acidic residues" evidence="2">
    <location>
        <begin position="875"/>
        <end position="889"/>
    </location>
</feature>
<feature type="compositionally biased region" description="Polar residues" evidence="2">
    <location>
        <begin position="923"/>
        <end position="937"/>
    </location>
</feature>
<feature type="compositionally biased region" description="Basic and acidic residues" evidence="2">
    <location>
        <begin position="1469"/>
        <end position="1479"/>
    </location>
</feature>
<keyword evidence="6" id="KW-1185">Reference proteome</keyword>
<evidence type="ECO:0000313" key="7">
    <source>
        <dbReference type="RefSeq" id="XP_028286475.1"/>
    </source>
</evidence>
<evidence type="ECO:0000259" key="3">
    <source>
        <dbReference type="Pfam" id="PF12509"/>
    </source>
</evidence>
<feature type="region of interest" description="Disordered" evidence="2">
    <location>
        <begin position="852"/>
        <end position="937"/>
    </location>
</feature>
<dbReference type="GO" id="GO:0005654">
    <property type="term" value="C:nucleoplasm"/>
    <property type="evidence" value="ECO:0007669"/>
    <property type="project" value="TreeGrafter"/>
</dbReference>
<feature type="domain" description="TASOR PIN" evidence="5">
    <location>
        <begin position="2655"/>
        <end position="2791"/>
    </location>
</feature>
<dbReference type="Pfam" id="PF23314">
    <property type="entry name" value="TASOR_alpha-beta"/>
    <property type="match status" value="1"/>
</dbReference>
<feature type="compositionally biased region" description="Basic and acidic residues" evidence="2">
    <location>
        <begin position="1791"/>
        <end position="1800"/>
    </location>
</feature>
<gene>
    <name evidence="7" type="primary">tasor2</name>
</gene>
<feature type="compositionally biased region" description="Polar residues" evidence="2">
    <location>
        <begin position="2276"/>
        <end position="2285"/>
    </location>
</feature>
<feature type="compositionally biased region" description="Polar residues" evidence="2">
    <location>
        <begin position="1805"/>
        <end position="1819"/>
    </location>
</feature>
<feature type="region of interest" description="Disordered" evidence="2">
    <location>
        <begin position="2182"/>
        <end position="2226"/>
    </location>
</feature>
<proteinExistence type="inferred from homology"/>
<evidence type="ECO:0000313" key="6">
    <source>
        <dbReference type="Proteomes" id="UP000515145"/>
    </source>
</evidence>
<dbReference type="RefSeq" id="XP_028286475.1">
    <property type="nucleotide sequence ID" value="XM_028430674.1"/>
</dbReference>
<dbReference type="OrthoDB" id="5960959at2759"/>
<sequence>MESGNGGASSKGVLIPVLDASDDFQTCILAPLQSAYLYEESKQFFKYKSAVLVKNPTLEEKYNTFRANRRQAGYTEEDLNECFGFLLFDDVDKAHALGETGVLTGNGTCTTLGDPSKGVYISMYSDCLDQNHWYNGKTGYIAIIRLTKGKVKRVSENYTQNFMTPSDGFDCHVSEQLPSVSAKTSSFLAFERTQYYVYELLDDGSNKTAQCPSATCPFGIVSFSYTDTKATPVIPQEKSEVKETVCHYLPWSGELQLGSQIYSVGLRSMTTALIPAKLPPVLKCNQAISMVDLQKVLPRTVFEACITGEVFLDSLYCSLYELVSTEVEKNSSFNLLLCAIKEKDLALTIPLNDGGFLILLHTSHFLTYDDAGSSAAEVLQVLFVFPSSRVIVRDTKCGRKNPAISSEILRFLPVLSYAEGEEAKTPFDPNKELCEVLTQHMQNYAVLINPGLALSPSREVSIFPDQYDVPDAYKHLYSSPEWTNNEWQSLKSYLSKPASFQLPLSKASEIMSAGREEQREEFDDDVYICLSSPEAPANAVNVELEDQLPEQSSPVHVATSVDSGISAETRDNSIAVPQNFVMNDLQAGDASKDAQKCCDLTEQNNSGDKVEENLLTPTSDDLPAELIVSITSAEHSVTDETLSAVSPVATAKYNEFQLSDFSTRAKLQAAEVTSLSHDTDRTKKVLDHPEVTSLTKQQKKLRRGPFKGRKKAPGLKTVTAPVETDGQKETDGSLDNLHLRKPAGIHSRKLQKHKRILGRLSSKTRNLRSAAVGLVEPGGRKSDKSLESTILKELEAYPLRRKTERWDLKPVISECGRILVPHGSVDIVNKIQSLKDKLQSTKDEQCPDKMLFDAPVSPHVPVKMDQNSTTAPEMVVDKVEGTVSKDGESHLQNNIVSDTDKGSFSVPLSPETNQHSSKKDSGTDNPPSQAIEESSGKSQTHYEFLLGKLKSVLLKGKRKTECLLKEETANTSQNTEPCLKKGKVDTEELNCNTAATKDTCIGVKEISNKLSVDPLFAYALGLTPKETSVKVQKTVDAQQRKDLTKTPEQTISDQTEIIQKPPSIFPRGCRIKTLKKHQGISAEFIKQKWWLHFQTPTCIASEKHKDCTRDNSVRKTVKEKMNSACSSTDALNLLADLALGASNDQVPPQPNPALERKPETRLKKCDLKKALTRAEQDSVLHALLRQPTARNAQTLESPSPRQLVGNSELVDLVSKEHAYSLPPSSSLLLDLPGTPFQVSPVSGSTGFLHHQQTVYGDGFSTLHPSVRQENRSAQNSRTPEYLKKLMLHKQKFRDSRTFVDKDGSVQVTRKWPENYDFSLDSKFTCDSKDRTVIRALHGPWDFSIQDTSEEVRLIVHMWIGLFYSRSTARFFHVDSNITESSSLEIPRGVVSGSANSDPKANSFDSFQSGANTSVSLTSSALDLSKRDIAAMNQESVILDLSLRNSNAEDIATDPQVSRKETLVTSGQKKASERLDSVTSPKEEQAVNTFQCYRKLVQSAEVISLVKNGITTLESNKAPQTDVCLKRSDIQPLKSDWTFILSREGPLSASVELNSFQTASAVGQVLHGCYTENTVLKDGTETSKTREVLQKDGTDLSTPVVDEVKHSSKDADIMGHTHGLDKTESKNQEHCDRKENQSQEGSVDVSHVGEGSDDEKQIPKEEPMAVSPCQADNVNGSEDRCTIQEDEDRCNDKDRCISAMEVDRGSSHQPLPMSCDDQDSVKEDRFKESDHQAPMDLHADSSKVSGCDIMLKTLNINGIALRDQSTMPDKPPQSPSEMNSIQANAAAEENSEDKSTDETAVCHESASLTLPPTTESVETENQSKEMPDTSPALNVVHEEQDTELTGGEEKTNNSTPIDVALLEKTNEALDKSCRGVLIPFIGENIVQPPSQDKAEEVIQGLEQKTCISKATDPDAVQHSEACSMPEGSHEISLPDASETTQLMLSENEFDNRCPTPTIDEQPYEYIPCSTLGRSTSVFGGSETSINSLSRSSTPVKDELPFEQNHCDTPTVDSNSSQYQGLHADVELRTLRVLQSIDEFLSNSNYTNKSTRIETHDMKESLHQMSKSNSKCTPTFLPLNQIALNFKDIKNCNETLAVVTQDLQTESSDHFLISPFKSKLEEVLGVKLQLKKADSAVSQHYFERTDKPEASSEADCHLYRSLPSAECLQAIKPNIEQDWHKTVPQSNLNHEPRPYSQRPVMAVKPSKSEEGQADLNIEKSPKNKPPQMVTHITPASALLEKENEILSGHSEDLNNDGLEDRELSCPSLHHQGSDISKHNSPSPSLSIKSFETAKCSPKLVDGDQGQRLFERVRKENVETVRKDCSDLSASFSDHKHNSIRDDGPNQAPQNSLVCTVYNSSRKRSYSFLENLSQRCLQEDITQSSVEQECLIFSEQMKQILKRLKRGSGQQQDTHDSVTLSCTSPVTVQFSSLDEQEDSLDHLDMSLIGQKFKVDMSDRRHPADATKEEKNILNPQESSQGMENPMEHAGVSGVTAECASMYEAAMDDVCAVRKLPSQPKGFRIPNTELSNHFDFCDQMKREMDEAFLSNLNSVVKKSCKTKYRFYVLATTDDVFFEETKAQLEAEGHTSVQPPEFFLGEDSSSSLLIILRNEDIAEHICEIPHLLKLKKSPSVQFAGIDQPNDVVNLTHQELFIRGGFIMFDRAALETLSLCNMKKVFDILRELNRSGKWKWMLHYRDSRRLKENARFNEEAKEKKQLLYWGQDAGILGVLPYHECDQMSRPQPDYLTCLARLQIQNISSRYPVFITDVTTDSAFEKNGIFTLTLNSFLTESPSEIFTV</sequence>
<feature type="region of interest" description="Disordered" evidence="2">
    <location>
        <begin position="697"/>
        <end position="734"/>
    </location>
</feature>
<dbReference type="InterPro" id="IPR056243">
    <property type="entry name" value="TASOR_ab_dom"/>
</dbReference>
<reference evidence="7" key="1">
    <citation type="submission" date="2025-08" db="UniProtKB">
        <authorList>
            <consortium name="RefSeq"/>
        </authorList>
    </citation>
    <scope>IDENTIFICATION</scope>
</reference>
<feature type="region of interest" description="Disordered" evidence="2">
    <location>
        <begin position="1761"/>
        <end position="1852"/>
    </location>
</feature>
<feature type="region of interest" description="Disordered" evidence="2">
    <location>
        <begin position="2247"/>
        <end position="2285"/>
    </location>
</feature>
<feature type="region of interest" description="Disordered" evidence="2">
    <location>
        <begin position="1454"/>
        <end position="1479"/>
    </location>
</feature>
<comment type="similarity">
    <text evidence="1">Belongs to the TASOR family.</text>
</comment>
<dbReference type="InParanoid" id="A0A6P7KAJ8"/>
<dbReference type="Pfam" id="PF12509">
    <property type="entry name" value="DUF3715"/>
    <property type="match status" value="1"/>
</dbReference>
<organism evidence="6 7">
    <name type="scientific">Parambassis ranga</name>
    <name type="common">Indian glassy fish</name>
    <dbReference type="NCBI Taxonomy" id="210632"/>
    <lineage>
        <taxon>Eukaryota</taxon>
        <taxon>Metazoa</taxon>
        <taxon>Chordata</taxon>
        <taxon>Craniata</taxon>
        <taxon>Vertebrata</taxon>
        <taxon>Euteleostomi</taxon>
        <taxon>Actinopterygii</taxon>
        <taxon>Neopterygii</taxon>
        <taxon>Teleostei</taxon>
        <taxon>Neoteleostei</taxon>
        <taxon>Acanthomorphata</taxon>
        <taxon>Ovalentaria</taxon>
        <taxon>Ambassidae</taxon>
        <taxon>Parambassis</taxon>
    </lineage>
</organism>
<feature type="domain" description="TASOR alpha/beta" evidence="4">
    <location>
        <begin position="2557"/>
        <end position="2651"/>
    </location>
</feature>
<feature type="region of interest" description="Disordered" evidence="2">
    <location>
        <begin position="1580"/>
        <end position="1656"/>
    </location>
</feature>